<evidence type="ECO:0000313" key="4">
    <source>
        <dbReference type="Proteomes" id="UP000231436"/>
    </source>
</evidence>
<keyword evidence="1" id="KW-0472">Membrane</keyword>
<organism evidence="3 4">
    <name type="scientific">Candidatus Uhrbacteria bacterium CG10_big_fil_rev_8_21_14_0_10_48_16</name>
    <dbReference type="NCBI Taxonomy" id="1975038"/>
    <lineage>
        <taxon>Bacteria</taxon>
        <taxon>Candidatus Uhriibacteriota</taxon>
    </lineage>
</organism>
<dbReference type="AlphaFoldDB" id="A0A2M8LGX9"/>
<protein>
    <recommendedName>
        <fullName evidence="2">Fibronectin type-III domain-containing protein</fullName>
    </recommendedName>
</protein>
<dbReference type="PROSITE" id="PS50853">
    <property type="entry name" value="FN3"/>
    <property type="match status" value="1"/>
</dbReference>
<dbReference type="EMBL" id="PFEU01000015">
    <property type="protein sequence ID" value="PJE76697.1"/>
    <property type="molecule type" value="Genomic_DNA"/>
</dbReference>
<proteinExistence type="predicted"/>
<dbReference type="Gene3D" id="2.60.40.10">
    <property type="entry name" value="Immunoglobulins"/>
    <property type="match status" value="1"/>
</dbReference>
<dbReference type="Pfam" id="PF00041">
    <property type="entry name" value="fn3"/>
    <property type="match status" value="1"/>
</dbReference>
<dbReference type="InterPro" id="IPR003961">
    <property type="entry name" value="FN3_dom"/>
</dbReference>
<dbReference type="InterPro" id="IPR036116">
    <property type="entry name" value="FN3_sf"/>
</dbReference>
<name>A0A2M8LGX9_9BACT</name>
<gene>
    <name evidence="3" type="ORF">COV05_02940</name>
</gene>
<feature type="domain" description="Fibronectin type-III" evidence="2">
    <location>
        <begin position="48"/>
        <end position="140"/>
    </location>
</feature>
<comment type="caution">
    <text evidence="3">The sequence shown here is derived from an EMBL/GenBank/DDBJ whole genome shotgun (WGS) entry which is preliminary data.</text>
</comment>
<keyword evidence="1" id="KW-1133">Transmembrane helix</keyword>
<keyword evidence="1" id="KW-0812">Transmembrane</keyword>
<dbReference type="InterPro" id="IPR013783">
    <property type="entry name" value="Ig-like_fold"/>
</dbReference>
<evidence type="ECO:0000259" key="2">
    <source>
        <dbReference type="PROSITE" id="PS50853"/>
    </source>
</evidence>
<dbReference type="CDD" id="cd00063">
    <property type="entry name" value="FN3"/>
    <property type="match status" value="1"/>
</dbReference>
<sequence length="154" mass="17529">MKYILPTIIILMCAGVIGVLFYITTTEIDSTGKIHADLFDQAKRTWDPVMEVLPFEPNPTTQLTIRWQPPEKDYNHFVIWISTASGELLKSESGEHDRVSLDPDGLEPGTEYVFAIQACIDPDCKRWYIGQDEYRGTTERLTEEGDITETIDAE</sequence>
<evidence type="ECO:0000313" key="3">
    <source>
        <dbReference type="EMBL" id="PJE76697.1"/>
    </source>
</evidence>
<evidence type="ECO:0000256" key="1">
    <source>
        <dbReference type="SAM" id="Phobius"/>
    </source>
</evidence>
<feature type="transmembrane region" description="Helical" evidence="1">
    <location>
        <begin position="6"/>
        <end position="23"/>
    </location>
</feature>
<dbReference type="Proteomes" id="UP000231436">
    <property type="component" value="Unassembled WGS sequence"/>
</dbReference>
<reference evidence="4" key="1">
    <citation type="submission" date="2017-09" db="EMBL/GenBank/DDBJ databases">
        <title>Depth-based differentiation of microbial function through sediment-hosted aquifers and enrichment of novel symbionts in the deep terrestrial subsurface.</title>
        <authorList>
            <person name="Probst A.J."/>
            <person name="Ladd B."/>
            <person name="Jarett J.K."/>
            <person name="Geller-Mcgrath D.E."/>
            <person name="Sieber C.M.K."/>
            <person name="Emerson J.B."/>
            <person name="Anantharaman K."/>
            <person name="Thomas B.C."/>
            <person name="Malmstrom R."/>
            <person name="Stieglmeier M."/>
            <person name="Klingl A."/>
            <person name="Woyke T."/>
            <person name="Ryan C.M."/>
            <person name="Banfield J.F."/>
        </authorList>
    </citation>
    <scope>NUCLEOTIDE SEQUENCE [LARGE SCALE GENOMIC DNA]</scope>
</reference>
<accession>A0A2M8LGX9</accession>
<dbReference type="SUPFAM" id="SSF49265">
    <property type="entry name" value="Fibronectin type III"/>
    <property type="match status" value="1"/>
</dbReference>